<keyword evidence="5" id="KW-0732">Signal</keyword>
<evidence type="ECO:0000256" key="3">
    <source>
        <dbReference type="ARBA" id="ARBA00023295"/>
    </source>
</evidence>
<dbReference type="Pfam" id="PF04616">
    <property type="entry name" value="Glyco_hydro_43"/>
    <property type="match status" value="1"/>
</dbReference>
<dbReference type="InterPro" id="IPR023296">
    <property type="entry name" value="Glyco_hydro_beta-prop_sf"/>
</dbReference>
<feature type="signal peptide" evidence="5">
    <location>
        <begin position="1"/>
        <end position="20"/>
    </location>
</feature>
<dbReference type="PANTHER" id="PTHR42812">
    <property type="entry name" value="BETA-XYLOSIDASE"/>
    <property type="match status" value="1"/>
</dbReference>
<dbReference type="GO" id="GO:0005975">
    <property type="term" value="P:carbohydrate metabolic process"/>
    <property type="evidence" value="ECO:0007669"/>
    <property type="project" value="InterPro"/>
</dbReference>
<dbReference type="CDD" id="cd09001">
    <property type="entry name" value="GH43_FsAxh1-like"/>
    <property type="match status" value="1"/>
</dbReference>
<dbReference type="SUPFAM" id="SSF49899">
    <property type="entry name" value="Concanavalin A-like lectins/glucanases"/>
    <property type="match status" value="1"/>
</dbReference>
<feature type="chain" id="PRO_5012506697" evidence="5">
    <location>
        <begin position="21"/>
        <end position="529"/>
    </location>
</feature>
<dbReference type="InterPro" id="IPR013320">
    <property type="entry name" value="ConA-like_dom_sf"/>
</dbReference>
<reference evidence="7" key="1">
    <citation type="submission" date="2016-03" db="EMBL/GenBank/DDBJ databases">
        <title>Draft genome sequence of Rosellinia necatrix.</title>
        <authorList>
            <person name="Kanematsu S."/>
        </authorList>
    </citation>
    <scope>NUCLEOTIDE SEQUENCE [LARGE SCALE GENOMIC DNA]</scope>
    <source>
        <strain evidence="7">W97</strain>
    </source>
</reference>
<dbReference type="PANTHER" id="PTHR42812:SF15">
    <property type="entry name" value="HYDROLASE, PUTATIVE (AFU_ORTHOLOGUE AFUA_2G00930)-RELATED"/>
    <property type="match status" value="1"/>
</dbReference>
<dbReference type="Gene3D" id="2.115.10.20">
    <property type="entry name" value="Glycosyl hydrolase domain, family 43"/>
    <property type="match status" value="1"/>
</dbReference>
<dbReference type="Pfam" id="PF17851">
    <property type="entry name" value="GH43_C2"/>
    <property type="match status" value="1"/>
</dbReference>
<evidence type="ECO:0000256" key="1">
    <source>
        <dbReference type="ARBA" id="ARBA00009865"/>
    </source>
</evidence>
<dbReference type="Proteomes" id="UP000054516">
    <property type="component" value="Unassembled WGS sequence"/>
</dbReference>
<organism evidence="7">
    <name type="scientific">Rosellinia necatrix</name>
    <name type="common">White root-rot fungus</name>
    <dbReference type="NCBI Taxonomy" id="77044"/>
    <lineage>
        <taxon>Eukaryota</taxon>
        <taxon>Fungi</taxon>
        <taxon>Dikarya</taxon>
        <taxon>Ascomycota</taxon>
        <taxon>Pezizomycotina</taxon>
        <taxon>Sordariomycetes</taxon>
        <taxon>Xylariomycetidae</taxon>
        <taxon>Xylariales</taxon>
        <taxon>Xylariaceae</taxon>
        <taxon>Rosellinia</taxon>
    </lineage>
</organism>
<dbReference type="AlphaFoldDB" id="A0A1W2TH03"/>
<proteinExistence type="inferred from homology"/>
<dbReference type="EMBL" id="DF977471">
    <property type="protein sequence ID" value="GAP87410.2"/>
    <property type="molecule type" value="Genomic_DNA"/>
</dbReference>
<keyword evidence="3 4" id="KW-0326">Glycosidase</keyword>
<dbReference type="Gene3D" id="2.60.120.200">
    <property type="match status" value="1"/>
</dbReference>
<protein>
    <submittedName>
        <fullName evidence="7">Putative glycosyl hydrolase family 43 protein</fullName>
    </submittedName>
</protein>
<comment type="similarity">
    <text evidence="1 4">Belongs to the glycosyl hydrolase 43 family.</text>
</comment>
<dbReference type="STRING" id="77044.A0A1W2TH03"/>
<dbReference type="InterPro" id="IPR051795">
    <property type="entry name" value="Glycosyl_Hydrlase_43"/>
</dbReference>
<name>A0A1W2TH03_ROSNE</name>
<feature type="domain" description="Beta-xylosidase C-terminal Concanavalin A-like" evidence="6">
    <location>
        <begin position="329"/>
        <end position="515"/>
    </location>
</feature>
<evidence type="ECO:0000256" key="2">
    <source>
        <dbReference type="ARBA" id="ARBA00022801"/>
    </source>
</evidence>
<sequence>MLTSHLSCLVGLVLAGISHGQRTFQNPVLYEDYPDNDISRGPDGAYYFSASNFHYSPGAPILRSYDLVNWEPVGHSIPRLNFNSDSYDLPASGERGYRGGTWASTLRYRASTKTWYWIGCTNFWLTWVFTAPSVEGPWTRAAQIGEGGTCYYDCGLLIDDRDDMYVVYGNPEVSVAALSADGLSQASTTTVLRASDVGVSAIEGNRMYQINGTYYILNDDPSGATYIWKSDRPTGPYTSKQLISHIGTPLPGGSSPCQGSLVEAPGGAWYFMSFTWAYPSGRLPVLAPLAWGADGFPALVRDASGGWGSSYPAPPLLPARGLANWTGTDTFRGAALGPKWEWNHNPDTTRFAVGDGGLTLRTASVTDDIYAARNTLTHRVHGEFPRGVVHIDFAGAADGDRFGLAAFRDRSAYIGVHREGGVDRVVAAFNMTIDEYGGQTLDLGAVVATAPVPSGATDIWLRTDMDARPDGDRTATFHYSLDGRAWTQLGGAYELYTSFAFFLGYRFAIFNFATSALGGSIKVLSFTTS</sequence>
<keyword evidence="2 4" id="KW-0378">Hydrolase</keyword>
<evidence type="ECO:0000313" key="7">
    <source>
        <dbReference type="EMBL" id="GAP87410.2"/>
    </source>
</evidence>
<evidence type="ECO:0000256" key="4">
    <source>
        <dbReference type="RuleBase" id="RU361187"/>
    </source>
</evidence>
<evidence type="ECO:0000256" key="5">
    <source>
        <dbReference type="SAM" id="SignalP"/>
    </source>
</evidence>
<dbReference type="GO" id="GO:0004553">
    <property type="term" value="F:hydrolase activity, hydrolyzing O-glycosyl compounds"/>
    <property type="evidence" value="ECO:0007669"/>
    <property type="project" value="InterPro"/>
</dbReference>
<dbReference type="InterPro" id="IPR006710">
    <property type="entry name" value="Glyco_hydro_43"/>
</dbReference>
<dbReference type="SUPFAM" id="SSF75005">
    <property type="entry name" value="Arabinanase/levansucrase/invertase"/>
    <property type="match status" value="1"/>
</dbReference>
<evidence type="ECO:0000313" key="8">
    <source>
        <dbReference type="Proteomes" id="UP000054516"/>
    </source>
</evidence>
<keyword evidence="8" id="KW-1185">Reference proteome</keyword>
<dbReference type="OrthoDB" id="2139957at2759"/>
<dbReference type="OMA" id="HDHTLFF"/>
<evidence type="ECO:0000259" key="6">
    <source>
        <dbReference type="Pfam" id="PF17851"/>
    </source>
</evidence>
<gene>
    <name evidence="7" type="ORF">SAMD00023353_2601510</name>
</gene>
<dbReference type="InterPro" id="IPR041542">
    <property type="entry name" value="GH43_C2"/>
</dbReference>
<accession>A0A1W2TH03</accession>